<keyword evidence="1" id="KW-0479">Metal-binding</keyword>
<evidence type="ECO:0000256" key="1">
    <source>
        <dbReference type="ARBA" id="ARBA00022723"/>
    </source>
</evidence>
<dbReference type="Gene3D" id="3.30.980.20">
    <property type="entry name" value="Putative mannosyl-3-phosphoglycerate phosphatase, domain 2"/>
    <property type="match status" value="1"/>
</dbReference>
<name>A0A4V1F9S7_9GAMM</name>
<dbReference type="NCBIfam" id="TIGR01486">
    <property type="entry name" value="HAD-SF-IIB-MPGP"/>
    <property type="match status" value="1"/>
</dbReference>
<gene>
    <name evidence="4" type="ORF">EH207_08805</name>
</gene>
<dbReference type="Proteomes" id="UP000299580">
    <property type="component" value="Chromosome"/>
</dbReference>
<dbReference type="InterPro" id="IPR006379">
    <property type="entry name" value="HAD-SF_hydro_IIB"/>
</dbReference>
<dbReference type="GO" id="GO:0005829">
    <property type="term" value="C:cytosol"/>
    <property type="evidence" value="ECO:0007669"/>
    <property type="project" value="TreeGrafter"/>
</dbReference>
<keyword evidence="5" id="KW-1185">Reference proteome</keyword>
<dbReference type="NCBIfam" id="NF002976">
    <property type="entry name" value="PRK03669.1"/>
    <property type="match status" value="1"/>
</dbReference>
<dbReference type="PANTHER" id="PTHR10000:SF8">
    <property type="entry name" value="HAD SUPERFAMILY HYDROLASE-LIKE, TYPE 3"/>
    <property type="match status" value="1"/>
</dbReference>
<dbReference type="KEGG" id="brb:EH207_08805"/>
<evidence type="ECO:0000256" key="2">
    <source>
        <dbReference type="ARBA" id="ARBA00022801"/>
    </source>
</evidence>
<dbReference type="RefSeq" id="WP_137713651.1">
    <property type="nucleotide sequence ID" value="NZ_CP034035.1"/>
</dbReference>
<organism evidence="4 5">
    <name type="scientific">Brenneria rubrifaciens</name>
    <dbReference type="NCBI Taxonomy" id="55213"/>
    <lineage>
        <taxon>Bacteria</taxon>
        <taxon>Pseudomonadati</taxon>
        <taxon>Pseudomonadota</taxon>
        <taxon>Gammaproteobacteria</taxon>
        <taxon>Enterobacterales</taxon>
        <taxon>Pectobacteriaceae</taxon>
        <taxon>Brenneria</taxon>
    </lineage>
</organism>
<dbReference type="OrthoDB" id="193379at2"/>
<dbReference type="EMBL" id="CP034035">
    <property type="protein sequence ID" value="QCR08613.1"/>
    <property type="molecule type" value="Genomic_DNA"/>
</dbReference>
<dbReference type="SUPFAM" id="SSF56784">
    <property type="entry name" value="HAD-like"/>
    <property type="match status" value="1"/>
</dbReference>
<dbReference type="Gene3D" id="3.40.50.1000">
    <property type="entry name" value="HAD superfamily/HAD-like"/>
    <property type="match status" value="1"/>
</dbReference>
<dbReference type="SFLD" id="SFLDS00003">
    <property type="entry name" value="Haloacid_Dehalogenase"/>
    <property type="match status" value="1"/>
</dbReference>
<dbReference type="GO" id="GO:0051479">
    <property type="term" value="P:mannosylglycerate biosynthetic process"/>
    <property type="evidence" value="ECO:0007669"/>
    <property type="project" value="InterPro"/>
</dbReference>
<evidence type="ECO:0000256" key="3">
    <source>
        <dbReference type="ARBA" id="ARBA00022842"/>
    </source>
</evidence>
<proteinExistence type="predicted"/>
<dbReference type="Pfam" id="PF08282">
    <property type="entry name" value="Hydrolase_3"/>
    <property type="match status" value="1"/>
</dbReference>
<dbReference type="InterPro" id="IPR036412">
    <property type="entry name" value="HAD-like_sf"/>
</dbReference>
<evidence type="ECO:0000313" key="5">
    <source>
        <dbReference type="Proteomes" id="UP000299580"/>
    </source>
</evidence>
<dbReference type="AlphaFoldDB" id="A0A4V1F9S7"/>
<dbReference type="NCBIfam" id="TIGR01484">
    <property type="entry name" value="HAD-SF-IIB"/>
    <property type="match status" value="1"/>
</dbReference>
<accession>A0A4V1F9S7</accession>
<dbReference type="InterPro" id="IPR023214">
    <property type="entry name" value="HAD_sf"/>
</dbReference>
<reference evidence="4 5" key="1">
    <citation type="submission" date="2018-11" db="EMBL/GenBank/DDBJ databases">
        <title>Genome sequences of Brenneria nigrifluens and Brenneria rubrifaciens.</title>
        <authorList>
            <person name="Poret-Peterson A.T."/>
            <person name="McClean A.E."/>
            <person name="Kluepfel D.A."/>
        </authorList>
    </citation>
    <scope>NUCLEOTIDE SEQUENCE [LARGE SCALE GENOMIC DNA]</scope>
    <source>
        <strain evidence="4 5">6D370</strain>
    </source>
</reference>
<dbReference type="GO" id="GO:0000287">
    <property type="term" value="F:magnesium ion binding"/>
    <property type="evidence" value="ECO:0007669"/>
    <property type="project" value="TreeGrafter"/>
</dbReference>
<keyword evidence="3" id="KW-0460">Magnesium</keyword>
<keyword evidence="2" id="KW-0378">Hydrolase</keyword>
<evidence type="ECO:0000313" key="4">
    <source>
        <dbReference type="EMBL" id="QCR08613.1"/>
    </source>
</evidence>
<dbReference type="SFLD" id="SFLDG01140">
    <property type="entry name" value="C2.B:_Phosphomannomutase_and_P"/>
    <property type="match status" value="1"/>
</dbReference>
<sequence>MPVLSDKLMIFSDLDGSLLDHDTYSWEPARPWLDRLARGSVPVIITTSKTAAEICPLQSELGLSHLPYIAENGALIALPPTWRSHPDYPRKIFEADYPSICTLLRQLREQDAFKFKGFADMDSEAVASVTGLSLQNAELARRREASEPLLWLDDAEALARFRQRLAEHGLSLTQGGRFYHVMGQQVSKGLAAYWIKAQFADKNGTTVTTIGLGDGPNDVSLLSAMDNAVLIKGKGNQLVELPGNYVGQLYRTQAMGPVGWSEGLSHFIGKSFSTTNPNTAHKT</sequence>
<dbReference type="PANTHER" id="PTHR10000">
    <property type="entry name" value="PHOSPHOSERINE PHOSPHATASE"/>
    <property type="match status" value="1"/>
</dbReference>
<protein>
    <submittedName>
        <fullName evidence="4">Mannosyl-3-phosphoglycerate phosphatase-related protein</fullName>
    </submittedName>
</protein>
<dbReference type="InterPro" id="IPR006381">
    <property type="entry name" value="HAD-SF-IIB-MPGP"/>
</dbReference>
<dbReference type="SFLD" id="SFLDG01142">
    <property type="entry name" value="C2.B.2:_Mannosyl-3-phosphoglyc"/>
    <property type="match status" value="1"/>
</dbReference>
<dbReference type="GO" id="GO:0050531">
    <property type="term" value="F:mannosyl-3-phosphoglycerate phosphatase activity"/>
    <property type="evidence" value="ECO:0007669"/>
    <property type="project" value="InterPro"/>
</dbReference>